<evidence type="ECO:0000313" key="3">
    <source>
        <dbReference type="EMBL" id="SEL29163.1"/>
    </source>
</evidence>
<dbReference type="PANTHER" id="PTHR48075">
    <property type="entry name" value="3-HYDROXYACYL-COA DEHYDROGENASE FAMILY PROTEIN"/>
    <property type="match status" value="1"/>
</dbReference>
<dbReference type="GO" id="GO:0070403">
    <property type="term" value="F:NAD+ binding"/>
    <property type="evidence" value="ECO:0007669"/>
    <property type="project" value="InterPro"/>
</dbReference>
<gene>
    <name evidence="3" type="ORF">SAMN05216469_11815</name>
</gene>
<dbReference type="GO" id="GO:0006631">
    <property type="term" value="P:fatty acid metabolic process"/>
    <property type="evidence" value="ECO:0007669"/>
    <property type="project" value="InterPro"/>
</dbReference>
<dbReference type="Pfam" id="PF02737">
    <property type="entry name" value="3HCDH_N"/>
    <property type="match status" value="1"/>
</dbReference>
<dbReference type="AlphaFoldDB" id="A0A1H7P072"/>
<dbReference type="OrthoDB" id="9771883at2"/>
<dbReference type="InterPro" id="IPR036291">
    <property type="entry name" value="NAD(P)-bd_dom_sf"/>
</dbReference>
<sequence length="372" mass="41911">MNIAIAGFGKMGKDIFSFFFDNLKNAGFTILVRSGAEEYTADVVKILDKQLRRKKLTQEDYEAKKSAFRFTCDPSDLDGCDAVIETITENLEAKNLLFRNIAGIVSDNCLLMTNTSSLNIEKVFEGVSNPQRCIGMHFFYPVKLSEFVELNILDNTSDEALHFAESLVNDCGRRCIRFYGDYHVYLNQILSAMVSHGIYLCEYFHTSVQALSDSLEKMYTVTGVFDILDSVGLGLMAENQNNFRLERNKQLLGYGCEKMKYWLGQGCPDGSRSFLDFISSQEQESVGICDDAPIYMAAFILAETSFALEESGIRPDLLLEAVSSTLGTVDTLSDMYRKYGAEKLVSALDKLYEKTGFASYRYDADLLEKYYS</sequence>
<dbReference type="Proteomes" id="UP000186015">
    <property type="component" value="Unassembled WGS sequence"/>
</dbReference>
<dbReference type="SUPFAM" id="SSF51735">
    <property type="entry name" value="NAD(P)-binding Rossmann-fold domains"/>
    <property type="match status" value="1"/>
</dbReference>
<dbReference type="PANTHER" id="PTHR48075:SF5">
    <property type="entry name" value="3-HYDROXYBUTYRYL-COA DEHYDROGENASE"/>
    <property type="match status" value="1"/>
</dbReference>
<feature type="domain" description="3-hydroxyacyl-CoA dehydrogenase NAD binding" evidence="2">
    <location>
        <begin position="2"/>
        <end position="178"/>
    </location>
</feature>
<proteinExistence type="inferred from homology"/>
<name>A0A1H7P072_RUMAL</name>
<dbReference type="RefSeq" id="WP_074835399.1">
    <property type="nucleotide sequence ID" value="NZ_FOAT01000018.1"/>
</dbReference>
<organism evidence="3 4">
    <name type="scientific">Ruminococcus albus</name>
    <dbReference type="NCBI Taxonomy" id="1264"/>
    <lineage>
        <taxon>Bacteria</taxon>
        <taxon>Bacillati</taxon>
        <taxon>Bacillota</taxon>
        <taxon>Clostridia</taxon>
        <taxon>Eubacteriales</taxon>
        <taxon>Oscillospiraceae</taxon>
        <taxon>Ruminococcus</taxon>
    </lineage>
</organism>
<comment type="similarity">
    <text evidence="1">Belongs to the 3-hydroxyacyl-CoA dehydrogenase family.</text>
</comment>
<evidence type="ECO:0000313" key="4">
    <source>
        <dbReference type="Proteomes" id="UP000186015"/>
    </source>
</evidence>
<accession>A0A1H7P072</accession>
<evidence type="ECO:0000256" key="1">
    <source>
        <dbReference type="ARBA" id="ARBA00009463"/>
    </source>
</evidence>
<dbReference type="Gene3D" id="3.40.50.720">
    <property type="entry name" value="NAD(P)-binding Rossmann-like Domain"/>
    <property type="match status" value="1"/>
</dbReference>
<protein>
    <submittedName>
        <fullName evidence="3">3-hydroxyacyl-CoA dehydrogenase</fullName>
    </submittedName>
</protein>
<dbReference type="InterPro" id="IPR006176">
    <property type="entry name" value="3-OHacyl-CoA_DH_NAD-bd"/>
</dbReference>
<reference evidence="3 4" key="1">
    <citation type="submission" date="2016-10" db="EMBL/GenBank/DDBJ databases">
        <authorList>
            <person name="de Groot N.N."/>
        </authorList>
    </citation>
    <scope>NUCLEOTIDE SEQUENCE [LARGE SCALE GENOMIC DNA]</scope>
    <source>
        <strain evidence="3 4">KH2T6</strain>
    </source>
</reference>
<evidence type="ECO:0000259" key="2">
    <source>
        <dbReference type="Pfam" id="PF02737"/>
    </source>
</evidence>
<dbReference type="GO" id="GO:0016491">
    <property type="term" value="F:oxidoreductase activity"/>
    <property type="evidence" value="ECO:0007669"/>
    <property type="project" value="TreeGrafter"/>
</dbReference>
<dbReference type="EMBL" id="FOAT01000018">
    <property type="protein sequence ID" value="SEL29163.1"/>
    <property type="molecule type" value="Genomic_DNA"/>
</dbReference>